<dbReference type="EMBL" id="DF237483">
    <property type="protein sequence ID" value="GAQ89536.1"/>
    <property type="molecule type" value="Genomic_DNA"/>
</dbReference>
<protein>
    <recommendedName>
        <fullName evidence="1">Methyltransferase type 11 domain-containing protein</fullName>
    </recommendedName>
</protein>
<organism evidence="2 3">
    <name type="scientific">Klebsormidium nitens</name>
    <name type="common">Green alga</name>
    <name type="synonym">Ulothrix nitens</name>
    <dbReference type="NCBI Taxonomy" id="105231"/>
    <lineage>
        <taxon>Eukaryota</taxon>
        <taxon>Viridiplantae</taxon>
        <taxon>Streptophyta</taxon>
        <taxon>Klebsormidiophyceae</taxon>
        <taxon>Klebsormidiales</taxon>
        <taxon>Klebsormidiaceae</taxon>
        <taxon>Klebsormidium</taxon>
    </lineage>
</organism>
<dbReference type="PANTHER" id="PTHR43036">
    <property type="entry name" value="OSJNBB0011N17.9 PROTEIN"/>
    <property type="match status" value="1"/>
</dbReference>
<dbReference type="InterPro" id="IPR029063">
    <property type="entry name" value="SAM-dependent_MTases_sf"/>
</dbReference>
<reference evidence="2 3" key="1">
    <citation type="journal article" date="2014" name="Nat. Commun.">
        <title>Klebsormidium flaccidum genome reveals primary factors for plant terrestrial adaptation.</title>
        <authorList>
            <person name="Hori K."/>
            <person name="Maruyama F."/>
            <person name="Fujisawa T."/>
            <person name="Togashi T."/>
            <person name="Yamamoto N."/>
            <person name="Seo M."/>
            <person name="Sato S."/>
            <person name="Yamada T."/>
            <person name="Mori H."/>
            <person name="Tajima N."/>
            <person name="Moriyama T."/>
            <person name="Ikeuchi M."/>
            <person name="Watanabe M."/>
            <person name="Wada H."/>
            <person name="Kobayashi K."/>
            <person name="Saito M."/>
            <person name="Masuda T."/>
            <person name="Sasaki-Sekimoto Y."/>
            <person name="Mashiguchi K."/>
            <person name="Awai K."/>
            <person name="Shimojima M."/>
            <person name="Masuda S."/>
            <person name="Iwai M."/>
            <person name="Nobusawa T."/>
            <person name="Narise T."/>
            <person name="Kondo S."/>
            <person name="Saito H."/>
            <person name="Sato R."/>
            <person name="Murakawa M."/>
            <person name="Ihara Y."/>
            <person name="Oshima-Yamada Y."/>
            <person name="Ohtaka K."/>
            <person name="Satoh M."/>
            <person name="Sonobe K."/>
            <person name="Ishii M."/>
            <person name="Ohtani R."/>
            <person name="Kanamori-Sato M."/>
            <person name="Honoki R."/>
            <person name="Miyazaki D."/>
            <person name="Mochizuki H."/>
            <person name="Umetsu J."/>
            <person name="Higashi K."/>
            <person name="Shibata D."/>
            <person name="Kamiya Y."/>
            <person name="Sato N."/>
            <person name="Nakamura Y."/>
            <person name="Tabata S."/>
            <person name="Ida S."/>
            <person name="Kurokawa K."/>
            <person name="Ohta H."/>
        </authorList>
    </citation>
    <scope>NUCLEOTIDE SEQUENCE [LARGE SCALE GENOMIC DNA]</scope>
    <source>
        <strain evidence="2 3">NIES-2285</strain>
    </source>
</reference>
<gene>
    <name evidence="2" type="ORF">KFL_005340010</name>
</gene>
<evidence type="ECO:0000313" key="3">
    <source>
        <dbReference type="Proteomes" id="UP000054558"/>
    </source>
</evidence>
<dbReference type="GO" id="GO:0008757">
    <property type="term" value="F:S-adenosylmethionine-dependent methyltransferase activity"/>
    <property type="evidence" value="ECO:0007669"/>
    <property type="project" value="InterPro"/>
</dbReference>
<dbReference type="OrthoDB" id="2013972at2759"/>
<dbReference type="CDD" id="cd02440">
    <property type="entry name" value="AdoMet_MTases"/>
    <property type="match status" value="1"/>
</dbReference>
<dbReference type="Proteomes" id="UP000054558">
    <property type="component" value="Unassembled WGS sequence"/>
</dbReference>
<proteinExistence type="predicted"/>
<accession>A0A1Y1IL95</accession>
<keyword evidence="3" id="KW-1185">Reference proteome</keyword>
<evidence type="ECO:0000259" key="1">
    <source>
        <dbReference type="Pfam" id="PF08241"/>
    </source>
</evidence>
<evidence type="ECO:0000313" key="2">
    <source>
        <dbReference type="EMBL" id="GAQ89536.1"/>
    </source>
</evidence>
<dbReference type="STRING" id="105231.A0A1Y1IL95"/>
<dbReference type="SUPFAM" id="SSF53335">
    <property type="entry name" value="S-adenosyl-L-methionine-dependent methyltransferases"/>
    <property type="match status" value="1"/>
</dbReference>
<name>A0A1Y1IL95_KLENI</name>
<sequence length="250" mass="27975">MSSWVSHLPEDMSFERVEGQGMNEAELLANTRLHRFWVQDLNKSQHLPHKDGTFDAVLISLAIQYLERPKEIIQEIARVLAPGGLLIVTFSKHSYGEKAVAGWLRRTAEKRLDLVKSMLQTAGFEDIETVLTHELGDENVSTLSDPFYAIVGVKRENTDLRTEALEDLPTHDSLAFQTLSQAEDSVEDGSSSDLLETWANAYEVMAKEAMDLGIPRKAIPKLEPPLTRTSVIEARDLLSGIIQSRMCSNL</sequence>
<dbReference type="Gene3D" id="3.40.50.150">
    <property type="entry name" value="Vaccinia Virus protein VP39"/>
    <property type="match status" value="1"/>
</dbReference>
<dbReference type="InterPro" id="IPR013216">
    <property type="entry name" value="Methyltransf_11"/>
</dbReference>
<dbReference type="Pfam" id="PF08241">
    <property type="entry name" value="Methyltransf_11"/>
    <property type="match status" value="1"/>
</dbReference>
<dbReference type="PANTHER" id="PTHR43036:SF2">
    <property type="entry name" value="OS04G0481300 PROTEIN"/>
    <property type="match status" value="1"/>
</dbReference>
<dbReference type="AlphaFoldDB" id="A0A1Y1IL95"/>
<feature type="domain" description="Methyltransferase type 11" evidence="1">
    <location>
        <begin position="43"/>
        <end position="88"/>
    </location>
</feature>